<gene>
    <name evidence="2" type="ORF">EDC17_102226</name>
</gene>
<feature type="signal peptide" evidence="1">
    <location>
        <begin position="1"/>
        <end position="22"/>
    </location>
</feature>
<name>A0A4R3VSQ6_9SPHI</name>
<evidence type="ECO:0000313" key="2">
    <source>
        <dbReference type="EMBL" id="TCV12857.1"/>
    </source>
</evidence>
<keyword evidence="3" id="KW-1185">Reference proteome</keyword>
<dbReference type="AlphaFoldDB" id="A0A4R3VSQ6"/>
<dbReference type="Proteomes" id="UP000295197">
    <property type="component" value="Unassembled WGS sequence"/>
</dbReference>
<reference evidence="2 3" key="1">
    <citation type="submission" date="2019-03" db="EMBL/GenBank/DDBJ databases">
        <title>Genomic Encyclopedia of Type Strains, Phase IV (KMG-IV): sequencing the most valuable type-strain genomes for metagenomic binning, comparative biology and taxonomic classification.</title>
        <authorList>
            <person name="Goeker M."/>
        </authorList>
    </citation>
    <scope>NUCLEOTIDE SEQUENCE [LARGE SCALE GENOMIC DNA]</scope>
    <source>
        <strain evidence="2 3">DSM 22362</strain>
    </source>
</reference>
<protein>
    <recommendedName>
        <fullName evidence="4">Lipocalin-like protein</fullName>
    </recommendedName>
</protein>
<accession>A0A4R3VSQ6</accession>
<organism evidence="2 3">
    <name type="scientific">Sphingobacterium alimentarium</name>
    <dbReference type="NCBI Taxonomy" id="797292"/>
    <lineage>
        <taxon>Bacteria</taxon>
        <taxon>Pseudomonadati</taxon>
        <taxon>Bacteroidota</taxon>
        <taxon>Sphingobacteriia</taxon>
        <taxon>Sphingobacteriales</taxon>
        <taxon>Sphingobacteriaceae</taxon>
        <taxon>Sphingobacterium</taxon>
    </lineage>
</organism>
<keyword evidence="1" id="KW-0732">Signal</keyword>
<comment type="caution">
    <text evidence="2">The sequence shown here is derived from an EMBL/GenBank/DDBJ whole genome shotgun (WGS) entry which is preliminary data.</text>
</comment>
<sequence length="125" mass="13550">MKKTIKILSLLLITVFAFTACSKDDDPTDNSLFVGKYEGTVRYSEGLSEIKSNTNGSVTVAKVGDTYNFNFSDAIPSLNGIKMKKGEGNVIILEDGAFGSISISASELSINYTKDGKTWFANCDR</sequence>
<evidence type="ECO:0008006" key="4">
    <source>
        <dbReference type="Google" id="ProtNLM"/>
    </source>
</evidence>
<evidence type="ECO:0000313" key="3">
    <source>
        <dbReference type="Proteomes" id="UP000295197"/>
    </source>
</evidence>
<dbReference type="RefSeq" id="WP_132777804.1">
    <property type="nucleotide sequence ID" value="NZ_SMBZ01000022.1"/>
</dbReference>
<dbReference type="EMBL" id="SMBZ01000022">
    <property type="protein sequence ID" value="TCV12857.1"/>
    <property type="molecule type" value="Genomic_DNA"/>
</dbReference>
<evidence type="ECO:0000256" key="1">
    <source>
        <dbReference type="SAM" id="SignalP"/>
    </source>
</evidence>
<feature type="chain" id="PRO_5020641547" description="Lipocalin-like protein" evidence="1">
    <location>
        <begin position="23"/>
        <end position="125"/>
    </location>
</feature>
<dbReference type="OrthoDB" id="711418at2"/>
<proteinExistence type="predicted"/>
<dbReference type="PROSITE" id="PS51257">
    <property type="entry name" value="PROKAR_LIPOPROTEIN"/>
    <property type="match status" value="1"/>
</dbReference>